<proteinExistence type="predicted"/>
<dbReference type="VEuPathDB" id="ToxoDB:CSUI_007854"/>
<name>A0A2C6KL80_9APIC</name>
<dbReference type="Proteomes" id="UP000221165">
    <property type="component" value="Unassembled WGS sequence"/>
</dbReference>
<dbReference type="RefSeq" id="XP_067920025.1">
    <property type="nucleotide sequence ID" value="XM_068067997.1"/>
</dbReference>
<organism evidence="1 2">
    <name type="scientific">Cystoisospora suis</name>
    <dbReference type="NCBI Taxonomy" id="483139"/>
    <lineage>
        <taxon>Eukaryota</taxon>
        <taxon>Sar</taxon>
        <taxon>Alveolata</taxon>
        <taxon>Apicomplexa</taxon>
        <taxon>Conoidasida</taxon>
        <taxon>Coccidia</taxon>
        <taxon>Eucoccidiorida</taxon>
        <taxon>Eimeriorina</taxon>
        <taxon>Sarcocystidae</taxon>
        <taxon>Cystoisospora</taxon>
    </lineage>
</organism>
<protein>
    <submittedName>
        <fullName evidence="1">Uncharacterized protein</fullName>
    </submittedName>
</protein>
<reference evidence="1 2" key="1">
    <citation type="journal article" date="2017" name="Int. J. Parasitol.">
        <title>The genome of the protozoan parasite Cystoisospora suis and a reverse vaccinology approach to identify vaccine candidates.</title>
        <authorList>
            <person name="Palmieri N."/>
            <person name="Shrestha A."/>
            <person name="Ruttkowski B."/>
            <person name="Beck T."/>
            <person name="Vogl C."/>
            <person name="Tomley F."/>
            <person name="Blake D.P."/>
            <person name="Joachim A."/>
        </authorList>
    </citation>
    <scope>NUCLEOTIDE SEQUENCE [LARGE SCALE GENOMIC DNA]</scope>
    <source>
        <strain evidence="1 2">Wien I</strain>
    </source>
</reference>
<dbReference type="EMBL" id="MIGC01004220">
    <property type="protein sequence ID" value="PHJ18317.1"/>
    <property type="molecule type" value="Genomic_DNA"/>
</dbReference>
<keyword evidence="2" id="KW-1185">Reference proteome</keyword>
<evidence type="ECO:0000313" key="2">
    <source>
        <dbReference type="Proteomes" id="UP000221165"/>
    </source>
</evidence>
<accession>A0A2C6KL80</accession>
<evidence type="ECO:0000313" key="1">
    <source>
        <dbReference type="EMBL" id="PHJ18317.1"/>
    </source>
</evidence>
<feature type="non-terminal residue" evidence="1">
    <location>
        <position position="1"/>
    </location>
</feature>
<gene>
    <name evidence="1" type="ORF">CSUI_007854</name>
</gene>
<dbReference type="GeneID" id="94431208"/>
<sequence>LLLTPIPVLPTPSKPLSAIPTMVFPTSSASGLHLPRRSRVHHRAIARALDLGVDESS</sequence>
<feature type="non-terminal residue" evidence="1">
    <location>
        <position position="57"/>
    </location>
</feature>
<dbReference type="AlphaFoldDB" id="A0A2C6KL80"/>
<comment type="caution">
    <text evidence="1">The sequence shown here is derived from an EMBL/GenBank/DDBJ whole genome shotgun (WGS) entry which is preliminary data.</text>
</comment>